<keyword evidence="3" id="KW-0802">TPR repeat</keyword>
<organism evidence="4 5">
    <name type="scientific">Psychroserpens luteus</name>
    <dbReference type="NCBI Taxonomy" id="1434066"/>
    <lineage>
        <taxon>Bacteria</taxon>
        <taxon>Pseudomonadati</taxon>
        <taxon>Bacteroidota</taxon>
        <taxon>Flavobacteriia</taxon>
        <taxon>Flavobacteriales</taxon>
        <taxon>Flavobacteriaceae</taxon>
        <taxon>Psychroserpens</taxon>
    </lineage>
</organism>
<dbReference type="InterPro" id="IPR029058">
    <property type="entry name" value="AB_hydrolase_fold"/>
</dbReference>
<protein>
    <submittedName>
        <fullName evidence="4">Alpha/beta hydrolase-fold protein</fullName>
    </submittedName>
</protein>
<accession>A0ABW5ZRH6</accession>
<feature type="repeat" description="TPR" evidence="3">
    <location>
        <begin position="362"/>
        <end position="395"/>
    </location>
</feature>
<comment type="caution">
    <text evidence="4">The sequence shown here is derived from an EMBL/GenBank/DDBJ whole genome shotgun (WGS) entry which is preliminary data.</text>
</comment>
<keyword evidence="5" id="KW-1185">Reference proteome</keyword>
<dbReference type="SUPFAM" id="SSF53474">
    <property type="entry name" value="alpha/beta-Hydrolases"/>
    <property type="match status" value="1"/>
</dbReference>
<dbReference type="SUPFAM" id="SSF48452">
    <property type="entry name" value="TPR-like"/>
    <property type="match status" value="1"/>
</dbReference>
<evidence type="ECO:0000313" key="4">
    <source>
        <dbReference type="EMBL" id="MFD2915192.1"/>
    </source>
</evidence>
<dbReference type="Gene3D" id="3.40.50.1820">
    <property type="entry name" value="alpha/beta hydrolase"/>
    <property type="match status" value="1"/>
</dbReference>
<evidence type="ECO:0000313" key="5">
    <source>
        <dbReference type="Proteomes" id="UP001597548"/>
    </source>
</evidence>
<dbReference type="PANTHER" id="PTHR40841">
    <property type="entry name" value="SIDEROPHORE TRIACETYLFUSARININE C ESTERASE"/>
    <property type="match status" value="1"/>
</dbReference>
<sequence>MKKIHLLYFLCLFHFTVNGQSVSDIIIGKIDSLNSKILKEQRELWIHLPKEYSEGAIEKKNYPVVYLLDGDSHFNSVVGMTQHLSGLGGGSVFPKMIVVGIINTNRTRDLTPTKGKLGYYTDSSMVANSGGGEKFMLFIENELIPYMDSNYPTDSYRTFIGHSFGGLMVMNTLIEKPNLFNSYISIDPSMWWDNNKLLNKIKDTSLDGKYSDKNLFIGIANTMSEGLNILSVKKDTTPGTNHIRSILELNDYFTNDNKKNISFKGRFYKDDHHGSVPLIATYDALRFIFDFFKFDLDFTRPESVTLEKVENHYKRLSKEFGREIKPEEELLNMLGYWALSKSQFKNSEQFFSLNAIHYPESFNVYDSLGDFYLEIENKEKAIDNYNKSVSLNIESPSKDKLKKLEMK</sequence>
<evidence type="ECO:0000256" key="2">
    <source>
        <dbReference type="ARBA" id="ARBA00022801"/>
    </source>
</evidence>
<keyword evidence="2 4" id="KW-0378">Hydrolase</keyword>
<dbReference type="InterPro" id="IPR011990">
    <property type="entry name" value="TPR-like_helical_dom_sf"/>
</dbReference>
<evidence type="ECO:0000256" key="3">
    <source>
        <dbReference type="PROSITE-ProRule" id="PRU00339"/>
    </source>
</evidence>
<dbReference type="InterPro" id="IPR052558">
    <property type="entry name" value="Siderophore_Hydrolase_D"/>
</dbReference>
<dbReference type="PANTHER" id="PTHR40841:SF2">
    <property type="entry name" value="SIDEROPHORE-DEGRADING ESTERASE (EUROFUNG)"/>
    <property type="match status" value="1"/>
</dbReference>
<gene>
    <name evidence="4" type="ORF">ACFS29_06045</name>
</gene>
<dbReference type="InterPro" id="IPR019734">
    <property type="entry name" value="TPR_rpt"/>
</dbReference>
<dbReference type="EMBL" id="JBHUOS010000002">
    <property type="protein sequence ID" value="MFD2915192.1"/>
    <property type="molecule type" value="Genomic_DNA"/>
</dbReference>
<proteinExistence type="inferred from homology"/>
<dbReference type="RefSeq" id="WP_194508671.1">
    <property type="nucleotide sequence ID" value="NZ_JADILU010000005.1"/>
</dbReference>
<dbReference type="GO" id="GO:0016787">
    <property type="term" value="F:hydrolase activity"/>
    <property type="evidence" value="ECO:0007669"/>
    <property type="project" value="UniProtKB-KW"/>
</dbReference>
<evidence type="ECO:0000256" key="1">
    <source>
        <dbReference type="ARBA" id="ARBA00005622"/>
    </source>
</evidence>
<dbReference type="PROSITE" id="PS50005">
    <property type="entry name" value="TPR"/>
    <property type="match status" value="1"/>
</dbReference>
<reference evidence="5" key="1">
    <citation type="journal article" date="2019" name="Int. J. Syst. Evol. Microbiol.">
        <title>The Global Catalogue of Microorganisms (GCM) 10K type strain sequencing project: providing services to taxonomists for standard genome sequencing and annotation.</title>
        <authorList>
            <consortium name="The Broad Institute Genomics Platform"/>
            <consortium name="The Broad Institute Genome Sequencing Center for Infectious Disease"/>
            <person name="Wu L."/>
            <person name="Ma J."/>
        </authorList>
    </citation>
    <scope>NUCLEOTIDE SEQUENCE [LARGE SCALE GENOMIC DNA]</scope>
    <source>
        <strain evidence="5">KCTC 32514</strain>
    </source>
</reference>
<comment type="similarity">
    <text evidence="1">Belongs to the esterase D family.</text>
</comment>
<dbReference type="Pfam" id="PF00756">
    <property type="entry name" value="Esterase"/>
    <property type="match status" value="1"/>
</dbReference>
<dbReference type="InterPro" id="IPR000801">
    <property type="entry name" value="Esterase-like"/>
</dbReference>
<name>A0ABW5ZRH6_9FLAO</name>
<dbReference type="Proteomes" id="UP001597548">
    <property type="component" value="Unassembled WGS sequence"/>
</dbReference>